<dbReference type="GeneID" id="26523105"/>
<feature type="region of interest" description="Disordered" evidence="1">
    <location>
        <begin position="17"/>
        <end position="46"/>
    </location>
</feature>
<organism evidence="2 3">
    <name type="scientific">Klebsiella phage vB_KpnM_KB57</name>
    <dbReference type="NCBI Taxonomy" id="1719140"/>
    <lineage>
        <taxon>Viruses</taxon>
        <taxon>Duplodnaviria</taxon>
        <taxon>Heunggongvirae</taxon>
        <taxon>Uroviricota</taxon>
        <taxon>Caudoviricetes</taxon>
        <taxon>Vequintavirinae</taxon>
        <taxon>Mydovirus</taxon>
        <taxon>Mydovirus KB57</taxon>
    </lineage>
</organism>
<dbReference type="EMBL" id="KT934943">
    <property type="protein sequence ID" value="ALM02526.1"/>
    <property type="molecule type" value="Genomic_DNA"/>
</dbReference>
<proteinExistence type="predicted"/>
<evidence type="ECO:0000313" key="2">
    <source>
        <dbReference type="EMBL" id="ALM02526.1"/>
    </source>
</evidence>
<reference evidence="2 3" key="1">
    <citation type="submission" date="2015-10" db="EMBL/GenBank/DDBJ databases">
        <title>Complete genome sequence of Klebsiella pneumoniae bacteriophage vB_KpnM_KB57.</title>
        <authorList>
            <person name="Volozhantsev N.V."/>
            <person name="Popova A.V."/>
            <person name="Krasilnikova V.M."/>
            <person name="Bogun A.G."/>
        </authorList>
    </citation>
    <scope>NUCLEOTIDE SEQUENCE [LARGE SCALE GENOMIC DNA]</scope>
</reference>
<name>A0A0S1S1P4_9CAUD</name>
<sequence length="46" mass="5121">MSKKALRKAYTKELALELRGKKPKNKRSSDEELQQLAADAAARGGY</sequence>
<dbReference type="KEGG" id="vg:26523105"/>
<gene>
    <name evidence="2" type="ORF">KB57_139</name>
</gene>
<dbReference type="Proteomes" id="UP000203990">
    <property type="component" value="Segment"/>
</dbReference>
<feature type="compositionally biased region" description="Low complexity" evidence="1">
    <location>
        <begin position="34"/>
        <end position="46"/>
    </location>
</feature>
<protein>
    <submittedName>
        <fullName evidence="2">Uncharacterized protein</fullName>
    </submittedName>
</protein>
<keyword evidence="3" id="KW-1185">Reference proteome</keyword>
<evidence type="ECO:0000256" key="1">
    <source>
        <dbReference type="SAM" id="MobiDB-lite"/>
    </source>
</evidence>
<dbReference type="RefSeq" id="YP_009187752.1">
    <property type="nucleotide sequence ID" value="NC_028659.1"/>
</dbReference>
<evidence type="ECO:0000313" key="3">
    <source>
        <dbReference type="Proteomes" id="UP000203990"/>
    </source>
</evidence>
<accession>A0A0S1S1P4</accession>